<dbReference type="InterPro" id="IPR050555">
    <property type="entry name" value="Bact_Solute-Bind_Prot2"/>
</dbReference>
<name>A0A511ZM11_9BACI</name>
<keyword evidence="6" id="KW-1185">Reference proteome</keyword>
<dbReference type="InterPro" id="IPR028082">
    <property type="entry name" value="Peripla_BP_I"/>
</dbReference>
<evidence type="ECO:0000256" key="1">
    <source>
        <dbReference type="ARBA" id="ARBA00004196"/>
    </source>
</evidence>
<comment type="subcellular location">
    <subcellularLocation>
        <location evidence="1">Cell envelope</location>
    </subcellularLocation>
</comment>
<comment type="caution">
    <text evidence="5">The sequence shown here is derived from an EMBL/GenBank/DDBJ whole genome shotgun (WGS) entry which is preliminary data.</text>
</comment>
<dbReference type="Proteomes" id="UP000321558">
    <property type="component" value="Unassembled WGS sequence"/>
</dbReference>
<evidence type="ECO:0000256" key="3">
    <source>
        <dbReference type="SAM" id="SignalP"/>
    </source>
</evidence>
<dbReference type="GO" id="GO:0030288">
    <property type="term" value="C:outer membrane-bounded periplasmic space"/>
    <property type="evidence" value="ECO:0007669"/>
    <property type="project" value="TreeGrafter"/>
</dbReference>
<dbReference type="PROSITE" id="PS51257">
    <property type="entry name" value="PROKAR_LIPOPROTEIN"/>
    <property type="match status" value="1"/>
</dbReference>
<organism evidence="5 6">
    <name type="scientific">Oceanobacillus sojae</name>
    <dbReference type="NCBI Taxonomy" id="582851"/>
    <lineage>
        <taxon>Bacteria</taxon>
        <taxon>Bacillati</taxon>
        <taxon>Bacillota</taxon>
        <taxon>Bacilli</taxon>
        <taxon>Bacillales</taxon>
        <taxon>Bacillaceae</taxon>
        <taxon>Oceanobacillus</taxon>
    </lineage>
</organism>
<sequence>MYKKWFITIFVGLMLILAACAEEGQGEAETAVEGDGDFVVGMSVINQEALFFTEMVKGAEEKAEELGITLNVHNANNDQVEQNNTVENYIAEGVDALVINAYDPGSLNPVIEKAKEEGIIIISVDTIIESDAVDVQIGVDNAEESVNLAAYFNDYWGDEEVNLGVITALNAPIQVNRQDSFIDSIENAEIVDILDGENVQEKALTAAENLFISNTNLDAVYITGEPGYIGAVSAIKSQGVQDDVKLFGWDLSPQVVQGIDEGFVEAVIQQHPDEYGSEAVNAAYEIFQGNEVNSPLDVPATIVTEDNIDEFRDLFE</sequence>
<accession>A0A511ZM11</accession>
<reference evidence="5 6" key="1">
    <citation type="submission" date="2019-07" db="EMBL/GenBank/DDBJ databases">
        <title>Whole genome shotgun sequence of Oceanobacillus sojae NBRC 105379.</title>
        <authorList>
            <person name="Hosoyama A."/>
            <person name="Uohara A."/>
            <person name="Ohji S."/>
            <person name="Ichikawa N."/>
        </authorList>
    </citation>
    <scope>NUCLEOTIDE SEQUENCE [LARGE SCALE GENOMIC DNA]</scope>
    <source>
        <strain evidence="5 6">NBRC 105379</strain>
    </source>
</reference>
<dbReference type="SUPFAM" id="SSF53822">
    <property type="entry name" value="Periplasmic binding protein-like I"/>
    <property type="match status" value="1"/>
</dbReference>
<comment type="similarity">
    <text evidence="2">Belongs to the bacterial solute-binding protein 2 family.</text>
</comment>
<dbReference type="EMBL" id="BJYM01000013">
    <property type="protein sequence ID" value="GEN88485.1"/>
    <property type="molecule type" value="Genomic_DNA"/>
</dbReference>
<feature type="domain" description="Periplasmic binding protein" evidence="4">
    <location>
        <begin position="41"/>
        <end position="290"/>
    </location>
</feature>
<evidence type="ECO:0000313" key="5">
    <source>
        <dbReference type="EMBL" id="GEN88485.1"/>
    </source>
</evidence>
<dbReference type="GO" id="GO:0030246">
    <property type="term" value="F:carbohydrate binding"/>
    <property type="evidence" value="ECO:0007669"/>
    <property type="project" value="TreeGrafter"/>
</dbReference>
<dbReference type="InterPro" id="IPR025997">
    <property type="entry name" value="SBP_2_dom"/>
</dbReference>
<dbReference type="Gene3D" id="3.40.50.2300">
    <property type="match status" value="2"/>
</dbReference>
<dbReference type="Pfam" id="PF13407">
    <property type="entry name" value="Peripla_BP_4"/>
    <property type="match status" value="1"/>
</dbReference>
<dbReference type="AlphaFoldDB" id="A0A511ZM11"/>
<evidence type="ECO:0000313" key="6">
    <source>
        <dbReference type="Proteomes" id="UP000321558"/>
    </source>
</evidence>
<proteinExistence type="inferred from homology"/>
<dbReference type="PANTHER" id="PTHR30036">
    <property type="entry name" value="D-XYLOSE-BINDING PERIPLASMIC PROTEIN"/>
    <property type="match status" value="1"/>
</dbReference>
<dbReference type="PANTHER" id="PTHR30036:SF7">
    <property type="entry name" value="ABC TRANSPORTER PERIPLASMIC-BINDING PROTEIN YPHF"/>
    <property type="match status" value="1"/>
</dbReference>
<keyword evidence="3" id="KW-0732">Signal</keyword>
<feature type="signal peptide" evidence="3">
    <location>
        <begin position="1"/>
        <end position="21"/>
    </location>
</feature>
<feature type="chain" id="PRO_5038796713" evidence="3">
    <location>
        <begin position="22"/>
        <end position="316"/>
    </location>
</feature>
<protein>
    <submittedName>
        <fullName evidence="5">Sugar ABC transporter substrate-binding protein</fullName>
    </submittedName>
</protein>
<evidence type="ECO:0000256" key="2">
    <source>
        <dbReference type="ARBA" id="ARBA00007639"/>
    </source>
</evidence>
<gene>
    <name evidence="5" type="ORF">OSO01_32240</name>
</gene>
<evidence type="ECO:0000259" key="4">
    <source>
        <dbReference type="Pfam" id="PF13407"/>
    </source>
</evidence>
<dbReference type="RefSeq" id="WP_246145186.1">
    <property type="nucleotide sequence ID" value="NZ_BJYM01000013.1"/>
</dbReference>